<dbReference type="PANTHER" id="PTHR32322:SF2">
    <property type="entry name" value="EAMA DOMAIN-CONTAINING PROTEIN"/>
    <property type="match status" value="1"/>
</dbReference>
<feature type="transmembrane region" description="Helical" evidence="5">
    <location>
        <begin position="100"/>
        <end position="121"/>
    </location>
</feature>
<dbReference type="InterPro" id="IPR050638">
    <property type="entry name" value="AA-Vitamin_Transporters"/>
</dbReference>
<keyword evidence="4 5" id="KW-0472">Membrane</keyword>
<feature type="transmembrane region" description="Helical" evidence="5">
    <location>
        <begin position="215"/>
        <end position="235"/>
    </location>
</feature>
<dbReference type="KEGG" id="elio:KO353_14935"/>
<evidence type="ECO:0000256" key="1">
    <source>
        <dbReference type="ARBA" id="ARBA00004141"/>
    </source>
</evidence>
<organism evidence="7 8">
    <name type="scientific">Elioraea tepida</name>
    <dbReference type="NCBI Taxonomy" id="2843330"/>
    <lineage>
        <taxon>Bacteria</taxon>
        <taxon>Pseudomonadati</taxon>
        <taxon>Pseudomonadota</taxon>
        <taxon>Alphaproteobacteria</taxon>
        <taxon>Acetobacterales</taxon>
        <taxon>Elioraeaceae</taxon>
        <taxon>Elioraea</taxon>
    </lineage>
</organism>
<evidence type="ECO:0000256" key="5">
    <source>
        <dbReference type="SAM" id="Phobius"/>
    </source>
</evidence>
<evidence type="ECO:0000313" key="7">
    <source>
        <dbReference type="EMBL" id="QXM24512.1"/>
    </source>
</evidence>
<keyword evidence="3 5" id="KW-1133">Transmembrane helix</keyword>
<dbReference type="Pfam" id="PF00892">
    <property type="entry name" value="EamA"/>
    <property type="match status" value="2"/>
</dbReference>
<keyword evidence="2 5" id="KW-0812">Transmembrane</keyword>
<evidence type="ECO:0000256" key="2">
    <source>
        <dbReference type="ARBA" id="ARBA00022692"/>
    </source>
</evidence>
<protein>
    <submittedName>
        <fullName evidence="7">DMT family transporter</fullName>
    </submittedName>
</protein>
<feature type="transmembrane region" description="Helical" evidence="5">
    <location>
        <begin position="42"/>
        <end position="62"/>
    </location>
</feature>
<name>A0A975U1C6_9PROT</name>
<feature type="domain" description="EamA" evidence="6">
    <location>
        <begin position="4"/>
        <end position="84"/>
    </location>
</feature>
<sequence length="237" mass="23916">MLVGRRLPPPRALLHMATLGALGIRAGQVAQALGVERASASVATIISALIPLLVVVFAVLRLRQRIRAVHLLGLVLAIVSVALVAGGGPGPERSGLAGEALMLVSAVAVALSYVLMAEVAAAHGPAVVSAWSSLAGAVLLVPPAAWELAAAPRWPGPVGIAVILYLGVLVSAGGLWLWLRLLRTVPARVAAGAQYFQPLVGVAASSLMFGDGVGLAFAIGSALVLGGVVLTTLPARQ</sequence>
<dbReference type="InterPro" id="IPR000620">
    <property type="entry name" value="EamA_dom"/>
</dbReference>
<proteinExistence type="predicted"/>
<dbReference type="AlphaFoldDB" id="A0A975U1C6"/>
<gene>
    <name evidence="7" type="ORF">KO353_14935</name>
</gene>
<feature type="transmembrane region" description="Helical" evidence="5">
    <location>
        <begin position="128"/>
        <end position="146"/>
    </location>
</feature>
<feature type="transmembrane region" description="Helical" evidence="5">
    <location>
        <begin position="69"/>
        <end position="88"/>
    </location>
</feature>
<dbReference type="EMBL" id="CP076448">
    <property type="protein sequence ID" value="QXM24512.1"/>
    <property type="molecule type" value="Genomic_DNA"/>
</dbReference>
<dbReference type="GO" id="GO:0016020">
    <property type="term" value="C:membrane"/>
    <property type="evidence" value="ECO:0007669"/>
    <property type="project" value="UniProtKB-SubCell"/>
</dbReference>
<keyword evidence="8" id="KW-1185">Reference proteome</keyword>
<dbReference type="PANTHER" id="PTHR32322">
    <property type="entry name" value="INNER MEMBRANE TRANSPORTER"/>
    <property type="match status" value="1"/>
</dbReference>
<comment type="subcellular location">
    <subcellularLocation>
        <location evidence="1">Membrane</location>
        <topology evidence="1">Multi-pass membrane protein</topology>
    </subcellularLocation>
</comment>
<dbReference type="Proteomes" id="UP000694001">
    <property type="component" value="Chromosome"/>
</dbReference>
<evidence type="ECO:0000256" key="4">
    <source>
        <dbReference type="ARBA" id="ARBA00023136"/>
    </source>
</evidence>
<evidence type="ECO:0000313" key="8">
    <source>
        <dbReference type="Proteomes" id="UP000694001"/>
    </source>
</evidence>
<accession>A0A975U1C6</accession>
<evidence type="ECO:0000259" key="6">
    <source>
        <dbReference type="Pfam" id="PF00892"/>
    </source>
</evidence>
<feature type="domain" description="EamA" evidence="6">
    <location>
        <begin position="97"/>
        <end position="232"/>
    </location>
</feature>
<reference evidence="7" key="1">
    <citation type="submission" date="2021-06" db="EMBL/GenBank/DDBJ databases">
        <title>Elioraea tepida, sp. nov., a moderately thermophilic aerobic anoxygenic phototrophic bacterium isolated from an alkaline siliceous hot spring mat community in Yellowstone National Park, WY, USA.</title>
        <authorList>
            <person name="Saini M.K."/>
            <person name="Yoshida S."/>
            <person name="Sebastian A."/>
            <person name="Hirose S."/>
            <person name="Hara E."/>
            <person name="Tamaki H."/>
            <person name="Soulier N.T."/>
            <person name="Albert I."/>
            <person name="Hanada S."/>
            <person name="Bryant D.A."/>
            <person name="Tank M."/>
        </authorList>
    </citation>
    <scope>NUCLEOTIDE SEQUENCE</scope>
    <source>
        <strain evidence="7">MS-P2</strain>
    </source>
</reference>
<feature type="transmembrane region" description="Helical" evidence="5">
    <location>
        <begin position="158"/>
        <end position="179"/>
    </location>
</feature>
<evidence type="ECO:0000256" key="3">
    <source>
        <dbReference type="ARBA" id="ARBA00022989"/>
    </source>
</evidence>